<evidence type="ECO:0000313" key="6">
    <source>
        <dbReference type="EMBL" id="GEM82760.1"/>
    </source>
</evidence>
<keyword evidence="3" id="KW-0732">Signal</keyword>
<evidence type="ECO:0000313" key="7">
    <source>
        <dbReference type="Proteomes" id="UP000321197"/>
    </source>
</evidence>
<feature type="binding site" evidence="5">
    <location>
        <position position="31"/>
    </location>
    <ligand>
        <name>spermidine</name>
        <dbReference type="ChEBI" id="CHEBI:57834"/>
    </ligand>
</feature>
<dbReference type="GO" id="GO:0015846">
    <property type="term" value="P:polyamine transport"/>
    <property type="evidence" value="ECO:0007669"/>
    <property type="project" value="InterPro"/>
</dbReference>
<protein>
    <submittedName>
        <fullName evidence="6">Spermidine/putrescine ABC transporter substrate-binding protein</fullName>
    </submittedName>
</protein>
<comment type="caution">
    <text evidence="6">The sequence shown here is derived from an EMBL/GenBank/DDBJ whole genome shotgun (WGS) entry which is preliminary data.</text>
</comment>
<name>A0A511QZE6_9DEIN</name>
<accession>A0A511QZE6</accession>
<comment type="subcellular location">
    <subcellularLocation>
        <location evidence="1">Periplasm</location>
    </subcellularLocation>
</comment>
<dbReference type="PANTHER" id="PTHR30222:SF17">
    <property type="entry name" value="SPERMIDINE_PUTRESCINE-BINDING PERIPLASMIC PROTEIN"/>
    <property type="match status" value="1"/>
</dbReference>
<dbReference type="GO" id="GO:0042597">
    <property type="term" value="C:periplasmic space"/>
    <property type="evidence" value="ECO:0007669"/>
    <property type="project" value="UniProtKB-SubCell"/>
</dbReference>
<dbReference type="EMBL" id="BJXL01000020">
    <property type="protein sequence ID" value="GEM82760.1"/>
    <property type="molecule type" value="Genomic_DNA"/>
</dbReference>
<reference evidence="6 7" key="1">
    <citation type="submission" date="2019-07" db="EMBL/GenBank/DDBJ databases">
        <title>Whole genome shotgun sequence of Meiothermus hypogaeus NBRC 106114.</title>
        <authorList>
            <person name="Hosoyama A."/>
            <person name="Uohara A."/>
            <person name="Ohji S."/>
            <person name="Ichikawa N."/>
        </authorList>
    </citation>
    <scope>NUCLEOTIDE SEQUENCE [LARGE SCALE GENOMIC DNA]</scope>
    <source>
        <strain evidence="6 7">NBRC 106114</strain>
    </source>
</reference>
<dbReference type="InterPro" id="IPR001188">
    <property type="entry name" value="Sperm_putr-bd"/>
</dbReference>
<evidence type="ECO:0000256" key="1">
    <source>
        <dbReference type="ARBA" id="ARBA00004418"/>
    </source>
</evidence>
<evidence type="ECO:0000256" key="3">
    <source>
        <dbReference type="ARBA" id="ARBA00022729"/>
    </source>
</evidence>
<dbReference type="Proteomes" id="UP000321197">
    <property type="component" value="Unassembled WGS sequence"/>
</dbReference>
<proteinExistence type="predicted"/>
<organism evidence="6 7">
    <name type="scientific">Meiothermus hypogaeus NBRC 106114</name>
    <dbReference type="NCBI Taxonomy" id="1227553"/>
    <lineage>
        <taxon>Bacteria</taxon>
        <taxon>Thermotogati</taxon>
        <taxon>Deinococcota</taxon>
        <taxon>Deinococci</taxon>
        <taxon>Thermales</taxon>
        <taxon>Thermaceae</taxon>
        <taxon>Meiothermus</taxon>
    </lineage>
</organism>
<evidence type="ECO:0000256" key="5">
    <source>
        <dbReference type="PIRSR" id="PIRSR019574-1"/>
    </source>
</evidence>
<dbReference type="InterPro" id="IPR006059">
    <property type="entry name" value="SBP"/>
</dbReference>
<dbReference type="PRINTS" id="PR00909">
    <property type="entry name" value="SPERMDNBNDNG"/>
</dbReference>
<sequence length="343" mass="38005">MMNRLLALLGLMVLPLALAQPREMRLFIWSEYMDPAIIKAFEQKFNLRVRIDLYESNEDMLAKLQAGGVSQYDVIVPGDYIIPTLIQLKLVQPLDKSKIPNLKNLEPKFANPPFDPGNRYSVAYQWGMSGIMYRKDRVPTPTSWSVILGPGADKPFVLMDSIREMMGAALRYQGKSINSKNPAEVRAAGQVLLNAKKNPRFLGFEGGVGAKNRLVAGTATYAVVYNGDALKAAEENKNVGFVVPKEGAALFLDNMAIPARAPNPEAAHQFINFILDAKIGAQLSNFNRYATPNKAALPFINPADRKNPAIYPDAATMAKLEFVLDLGKDTRLYDEVWTAVKSR</sequence>
<dbReference type="PANTHER" id="PTHR30222">
    <property type="entry name" value="SPERMIDINE/PUTRESCINE-BINDING PERIPLASMIC PROTEIN"/>
    <property type="match status" value="1"/>
</dbReference>
<evidence type="ECO:0000256" key="4">
    <source>
        <dbReference type="ARBA" id="ARBA00022764"/>
    </source>
</evidence>
<keyword evidence="4" id="KW-0574">Periplasm</keyword>
<dbReference type="Gene3D" id="3.40.190.10">
    <property type="entry name" value="Periplasmic binding protein-like II"/>
    <property type="match status" value="2"/>
</dbReference>
<keyword evidence="2" id="KW-0813">Transport</keyword>
<dbReference type="CDD" id="cd13590">
    <property type="entry name" value="PBP2_PotD_PotF_like"/>
    <property type="match status" value="1"/>
</dbReference>
<dbReference type="PIRSF" id="PIRSF019574">
    <property type="entry name" value="Periplasmic_polyamine_BP"/>
    <property type="match status" value="1"/>
</dbReference>
<dbReference type="GO" id="GO:0019808">
    <property type="term" value="F:polyamine binding"/>
    <property type="evidence" value="ECO:0007669"/>
    <property type="project" value="InterPro"/>
</dbReference>
<dbReference type="SUPFAM" id="SSF53850">
    <property type="entry name" value="Periplasmic binding protein-like II"/>
    <property type="match status" value="1"/>
</dbReference>
<gene>
    <name evidence="6" type="ORF">MHY01S_09260</name>
</gene>
<dbReference type="Pfam" id="PF13416">
    <property type="entry name" value="SBP_bac_8"/>
    <property type="match status" value="1"/>
</dbReference>
<feature type="binding site" evidence="5">
    <location>
        <position position="80"/>
    </location>
    <ligand>
        <name>spermidine</name>
        <dbReference type="ChEBI" id="CHEBI:57834"/>
    </ligand>
</feature>
<dbReference type="AlphaFoldDB" id="A0A511QZE6"/>
<evidence type="ECO:0000256" key="2">
    <source>
        <dbReference type="ARBA" id="ARBA00022448"/>
    </source>
</evidence>